<feature type="signal peptide" evidence="1">
    <location>
        <begin position="1"/>
        <end position="23"/>
    </location>
</feature>
<dbReference type="Gene3D" id="2.40.30.170">
    <property type="match status" value="1"/>
</dbReference>
<keyword evidence="1" id="KW-0732">Signal</keyword>
<accession>A0A7C5LVX6</accession>
<dbReference type="SUPFAM" id="SSF111369">
    <property type="entry name" value="HlyD-like secretion proteins"/>
    <property type="match status" value="1"/>
</dbReference>
<evidence type="ECO:0000313" key="2">
    <source>
        <dbReference type="EMBL" id="HHL43550.1"/>
    </source>
</evidence>
<dbReference type="GO" id="GO:1990281">
    <property type="term" value="C:efflux pump complex"/>
    <property type="evidence" value="ECO:0007669"/>
    <property type="project" value="TreeGrafter"/>
</dbReference>
<sequence length="260" mass="27809">MKICRFLIIIAGSTLTLSPNALAGTAPKSPQENESQETVLRTHGVLKARQTATLAAGMSAKIISAPYKDGQYFKKGALLVKFDCERLRAEKQAIEQSRQSAQYKYDNASELFNAGAAGSLERDIASSEVAKASAELRVVNARLKDCTIYAPYTGYVQTRHISAFDTPALNAPLLSIIRAGRPEIKLIAPSAWLAWVKPGQKFEFTIDETGKTFPAKLTRTGASVDPVSQTIELTAGFTAPTPGALAGMSGVASFKQGAPE</sequence>
<dbReference type="PANTHER" id="PTHR30469">
    <property type="entry name" value="MULTIDRUG RESISTANCE PROTEIN MDTA"/>
    <property type="match status" value="1"/>
</dbReference>
<feature type="chain" id="PRO_5028152571" evidence="1">
    <location>
        <begin position="24"/>
        <end position="260"/>
    </location>
</feature>
<comment type="caution">
    <text evidence="2">The sequence shown here is derived from an EMBL/GenBank/DDBJ whole genome shotgun (WGS) entry which is preliminary data.</text>
</comment>
<gene>
    <name evidence="2" type="ORF">ENJ42_08035</name>
</gene>
<organism evidence="2">
    <name type="scientific">Hellea balneolensis</name>
    <dbReference type="NCBI Taxonomy" id="287478"/>
    <lineage>
        <taxon>Bacteria</taxon>
        <taxon>Pseudomonadati</taxon>
        <taxon>Pseudomonadota</taxon>
        <taxon>Alphaproteobacteria</taxon>
        <taxon>Maricaulales</taxon>
        <taxon>Robiginitomaculaceae</taxon>
        <taxon>Hellea</taxon>
    </lineage>
</organism>
<dbReference type="AlphaFoldDB" id="A0A7C5LVX6"/>
<reference evidence="2" key="1">
    <citation type="journal article" date="2020" name="mSystems">
        <title>Genome- and Community-Level Interaction Insights into Carbon Utilization and Element Cycling Functions of Hydrothermarchaeota in Hydrothermal Sediment.</title>
        <authorList>
            <person name="Zhou Z."/>
            <person name="Liu Y."/>
            <person name="Xu W."/>
            <person name="Pan J."/>
            <person name="Luo Z.H."/>
            <person name="Li M."/>
        </authorList>
    </citation>
    <scope>NUCLEOTIDE SEQUENCE [LARGE SCALE GENOMIC DNA]</scope>
    <source>
        <strain evidence="2">HyVt-485</strain>
    </source>
</reference>
<dbReference type="Gene3D" id="1.10.287.470">
    <property type="entry name" value="Helix hairpin bin"/>
    <property type="match status" value="1"/>
</dbReference>
<name>A0A7C5LVX6_9PROT</name>
<dbReference type="GO" id="GO:0015562">
    <property type="term" value="F:efflux transmembrane transporter activity"/>
    <property type="evidence" value="ECO:0007669"/>
    <property type="project" value="TreeGrafter"/>
</dbReference>
<dbReference type="PANTHER" id="PTHR30469:SF15">
    <property type="entry name" value="HLYD FAMILY OF SECRETION PROTEINS"/>
    <property type="match status" value="1"/>
</dbReference>
<protein>
    <submittedName>
        <fullName evidence="2">HlyD family efflux transporter periplasmic adaptor subunit</fullName>
    </submittedName>
</protein>
<evidence type="ECO:0000256" key="1">
    <source>
        <dbReference type="SAM" id="SignalP"/>
    </source>
</evidence>
<proteinExistence type="predicted"/>
<dbReference type="EMBL" id="DRMJ01000420">
    <property type="protein sequence ID" value="HHL43550.1"/>
    <property type="molecule type" value="Genomic_DNA"/>
</dbReference>
<dbReference type="Gene3D" id="2.40.50.100">
    <property type="match status" value="1"/>
</dbReference>
<dbReference type="Proteomes" id="UP000885830">
    <property type="component" value="Unassembled WGS sequence"/>
</dbReference>